<name>A0A7I7XIJ4_9MYCO</name>
<evidence type="ECO:0000256" key="1">
    <source>
        <dbReference type="ARBA" id="ARBA00022679"/>
    </source>
</evidence>
<protein>
    <recommendedName>
        <fullName evidence="3">Glycosyl transferase family 28 C-terminal domain-containing protein</fullName>
    </recommendedName>
</protein>
<dbReference type="InterPro" id="IPR007235">
    <property type="entry name" value="Glyco_trans_28_C"/>
</dbReference>
<proteinExistence type="predicted"/>
<evidence type="ECO:0000256" key="2">
    <source>
        <dbReference type="SAM" id="MobiDB-lite"/>
    </source>
</evidence>
<evidence type="ECO:0000259" key="3">
    <source>
        <dbReference type="Pfam" id="PF04101"/>
    </source>
</evidence>
<dbReference type="KEGG" id="mmag:MMAD_33470"/>
<evidence type="ECO:0000313" key="5">
    <source>
        <dbReference type="Proteomes" id="UP000466517"/>
    </source>
</evidence>
<dbReference type="GO" id="GO:0016758">
    <property type="term" value="F:hexosyltransferase activity"/>
    <property type="evidence" value="ECO:0007669"/>
    <property type="project" value="InterPro"/>
</dbReference>
<feature type="region of interest" description="Disordered" evidence="2">
    <location>
        <begin position="47"/>
        <end position="68"/>
    </location>
</feature>
<gene>
    <name evidence="4" type="ORF">MMAD_33470</name>
</gene>
<dbReference type="Pfam" id="PF04101">
    <property type="entry name" value="Glyco_tran_28_C"/>
    <property type="match status" value="1"/>
</dbReference>
<dbReference type="SUPFAM" id="SSF53756">
    <property type="entry name" value="UDP-Glycosyltransferase/glycogen phosphorylase"/>
    <property type="match status" value="1"/>
</dbReference>
<accession>A0A7I7XIJ4</accession>
<sequence>MIGYYIHHHGRGHLHRAIAISAHLHQPVTVLTSLDVPSQHPFAGVVTLPRDDAGPRRPDPTASGALHWAPHHDDGLAARMALVARWIEQTRPSAMVVDVSMEVATLARLLGVPVVVMALPGERTDAPHLTVHQLADHLIAAWPPGAYEPAWLRAHAYKTSYVGGISVFAHRPRPPAPGRGGPTRILVLGGSGGSAVDQATVDACAAALPEMDWRTLGLTGGPVSADPWPDVCAADVVVTHAGQGCIADVAAARRPAIVLAQRRPFGEQDATADTLARNGLAVVVREWPAHDAWPGLVDRALRLDPERWQSWQTEDAAVRAARAIEATADRLAPAGVP</sequence>
<dbReference type="AlphaFoldDB" id="A0A7I7XIJ4"/>
<dbReference type="PANTHER" id="PTHR21015:SF22">
    <property type="entry name" value="GLYCOSYLTRANSFERASE"/>
    <property type="match status" value="1"/>
</dbReference>
<dbReference type="PANTHER" id="PTHR21015">
    <property type="entry name" value="UDP-N-ACETYLGLUCOSAMINE--N-ACETYLMURAMYL-(PENTAPEPTIDE) PYROPHOSPHORYL-UNDECAPRENOL N-ACETYLGLUCOSAMINE TRANSFERASE 1"/>
    <property type="match status" value="1"/>
</dbReference>
<reference evidence="4 5" key="1">
    <citation type="journal article" date="2019" name="Emerg. Microbes Infect.">
        <title>Comprehensive subspecies identification of 175 nontuberculous mycobacteria species based on 7547 genomic profiles.</title>
        <authorList>
            <person name="Matsumoto Y."/>
            <person name="Kinjo T."/>
            <person name="Motooka D."/>
            <person name="Nabeya D."/>
            <person name="Jung N."/>
            <person name="Uechi K."/>
            <person name="Horii T."/>
            <person name="Iida T."/>
            <person name="Fujita J."/>
            <person name="Nakamura S."/>
        </authorList>
    </citation>
    <scope>NUCLEOTIDE SEQUENCE [LARGE SCALE GENOMIC DNA]</scope>
    <source>
        <strain evidence="4 5">JCM 13574</strain>
    </source>
</reference>
<feature type="compositionally biased region" description="Basic and acidic residues" evidence="2">
    <location>
        <begin position="49"/>
        <end position="59"/>
    </location>
</feature>
<evidence type="ECO:0000313" key="4">
    <source>
        <dbReference type="EMBL" id="BBZ29052.1"/>
    </source>
</evidence>
<keyword evidence="1" id="KW-0808">Transferase</keyword>
<dbReference type="Proteomes" id="UP000466517">
    <property type="component" value="Chromosome"/>
</dbReference>
<organism evidence="4 5">
    <name type="scientific">Mycolicibacterium madagascariense</name>
    <dbReference type="NCBI Taxonomy" id="212765"/>
    <lineage>
        <taxon>Bacteria</taxon>
        <taxon>Bacillati</taxon>
        <taxon>Actinomycetota</taxon>
        <taxon>Actinomycetes</taxon>
        <taxon>Mycobacteriales</taxon>
        <taxon>Mycobacteriaceae</taxon>
        <taxon>Mycolicibacterium</taxon>
    </lineage>
</organism>
<keyword evidence="5" id="KW-1185">Reference proteome</keyword>
<dbReference type="Gene3D" id="3.40.50.2000">
    <property type="entry name" value="Glycogen Phosphorylase B"/>
    <property type="match status" value="1"/>
</dbReference>
<feature type="domain" description="Glycosyl transferase family 28 C-terminal" evidence="3">
    <location>
        <begin position="232"/>
        <end position="286"/>
    </location>
</feature>
<dbReference type="RefSeq" id="WP_163739318.1">
    <property type="nucleotide sequence ID" value="NZ_AP022610.1"/>
</dbReference>
<dbReference type="EMBL" id="AP022610">
    <property type="protein sequence ID" value="BBZ29052.1"/>
    <property type="molecule type" value="Genomic_DNA"/>
</dbReference>